<dbReference type="SUPFAM" id="SSF53474">
    <property type="entry name" value="alpha/beta-Hydrolases"/>
    <property type="match status" value="1"/>
</dbReference>
<dbReference type="InterPro" id="IPR029058">
    <property type="entry name" value="AB_hydrolase_fold"/>
</dbReference>
<dbReference type="GO" id="GO:0047372">
    <property type="term" value="F:monoacylglycerol lipase activity"/>
    <property type="evidence" value="ECO:0007669"/>
    <property type="project" value="TreeGrafter"/>
</dbReference>
<name>A0A072MZR4_9GAMM</name>
<proteinExistence type="predicted"/>
<evidence type="ECO:0000313" key="2">
    <source>
        <dbReference type="EMBL" id="KEF30731.1"/>
    </source>
</evidence>
<dbReference type="RefSeq" id="WP_036132637.1">
    <property type="nucleotide sequence ID" value="NZ_ANIE01000007.1"/>
</dbReference>
<comment type="caution">
    <text evidence="2">The sequence shown here is derived from an EMBL/GenBank/DDBJ whole genome shotgun (WGS) entry which is preliminary data.</text>
</comment>
<dbReference type="PANTHER" id="PTHR43798:SF5">
    <property type="entry name" value="MONOACYLGLYCEROL LIPASE ABHD6"/>
    <property type="match status" value="1"/>
</dbReference>
<dbReference type="PRINTS" id="PR00111">
    <property type="entry name" value="ABHYDROLASE"/>
</dbReference>
<protein>
    <submittedName>
        <fullName evidence="2">Lipase</fullName>
    </submittedName>
</protein>
<dbReference type="OrthoDB" id="9780765at2"/>
<dbReference type="PATRIC" id="fig|1137280.3.peg.2490"/>
<dbReference type="InterPro" id="IPR000073">
    <property type="entry name" value="AB_hydrolase_1"/>
</dbReference>
<dbReference type="STRING" id="1137280.D777_02673"/>
<dbReference type="GO" id="GO:0046464">
    <property type="term" value="P:acylglycerol catabolic process"/>
    <property type="evidence" value="ECO:0007669"/>
    <property type="project" value="TreeGrafter"/>
</dbReference>
<gene>
    <name evidence="2" type="ORF">D777_02673</name>
</gene>
<accession>A0A072MZR4</accession>
<dbReference type="InterPro" id="IPR050266">
    <property type="entry name" value="AB_hydrolase_sf"/>
</dbReference>
<keyword evidence="3" id="KW-1185">Reference proteome</keyword>
<organism evidence="2 3">
    <name type="scientific">Marinobacter nitratireducens</name>
    <dbReference type="NCBI Taxonomy" id="1137280"/>
    <lineage>
        <taxon>Bacteria</taxon>
        <taxon>Pseudomonadati</taxon>
        <taxon>Pseudomonadota</taxon>
        <taxon>Gammaproteobacteria</taxon>
        <taxon>Pseudomonadales</taxon>
        <taxon>Marinobacteraceae</taxon>
        <taxon>Marinobacter</taxon>
    </lineage>
</organism>
<feature type="domain" description="AB hydrolase-1" evidence="1">
    <location>
        <begin position="65"/>
        <end position="295"/>
    </location>
</feature>
<dbReference type="PROSITE" id="PS51257">
    <property type="entry name" value="PROKAR_LIPOPROTEIN"/>
    <property type="match status" value="1"/>
</dbReference>
<dbReference type="PANTHER" id="PTHR43798">
    <property type="entry name" value="MONOACYLGLYCEROL LIPASE"/>
    <property type="match status" value="1"/>
</dbReference>
<reference evidence="2 3" key="1">
    <citation type="submission" date="2012-12" db="EMBL/GenBank/DDBJ databases">
        <title>Genome assembly of Marinobacter sp. AK21.</title>
        <authorList>
            <person name="Khatri I."/>
            <person name="Kumar R."/>
            <person name="Vaidya B."/>
            <person name="Subramanian S."/>
            <person name="Pinnaka A."/>
        </authorList>
    </citation>
    <scope>NUCLEOTIDE SEQUENCE [LARGE SCALE GENOMIC DNA]</scope>
    <source>
        <strain evidence="2 3">AK21</strain>
    </source>
</reference>
<evidence type="ECO:0000313" key="3">
    <source>
        <dbReference type="Proteomes" id="UP000035057"/>
    </source>
</evidence>
<dbReference type="Proteomes" id="UP000035057">
    <property type="component" value="Unassembled WGS sequence"/>
</dbReference>
<dbReference type="GO" id="GO:0016020">
    <property type="term" value="C:membrane"/>
    <property type="evidence" value="ECO:0007669"/>
    <property type="project" value="TreeGrafter"/>
</dbReference>
<dbReference type="Pfam" id="PF00561">
    <property type="entry name" value="Abhydrolase_1"/>
    <property type="match status" value="1"/>
</dbReference>
<dbReference type="EMBL" id="ANIE01000007">
    <property type="protein sequence ID" value="KEF30731.1"/>
    <property type="molecule type" value="Genomic_DNA"/>
</dbReference>
<dbReference type="Gene3D" id="3.40.50.1820">
    <property type="entry name" value="alpha/beta hydrolase"/>
    <property type="match status" value="1"/>
</dbReference>
<dbReference type="AlphaFoldDB" id="A0A072MZR4"/>
<sequence length="312" mass="34341">MPRPLSFLLLPALLAVLLGGCSRYELYQSAIDLERSSSGLQSDTVKVGSLDIAYLKNQEANTGDTIVMVHGFGANKDNWTRLANELTDDFNVIAVDLPGHGESSKPLDLDYSLTGQARRLATILNALSLDEFHMMGNSMGGAITALYSAIYPEQVKSAVLFDPAGIFEYESELVELVTNGENPLIPSQEGDLERLMAFALEEPPFVPWPILGVMEEKAIANREINQVIFAALRESNDDPAFKERISGIQAPVLLIWGKEDRVINYQNGQVFEATIPNAELILMDDIGHAPMIEAPEESARLFREFLASRASR</sequence>
<evidence type="ECO:0000259" key="1">
    <source>
        <dbReference type="Pfam" id="PF00561"/>
    </source>
</evidence>